<reference evidence="2 3" key="1">
    <citation type="journal article" date="2018" name="Front. Plant Sci.">
        <title>Red Clover (Trifolium pratense) and Zigzag Clover (T. medium) - A Picture of Genomic Similarities and Differences.</title>
        <authorList>
            <person name="Dluhosova J."/>
            <person name="Istvanek J."/>
            <person name="Nedelnik J."/>
            <person name="Repkova J."/>
        </authorList>
    </citation>
    <scope>NUCLEOTIDE SEQUENCE [LARGE SCALE GENOMIC DNA]</scope>
    <source>
        <strain evidence="3">cv. 10/8</strain>
        <tissue evidence="2">Leaf</tissue>
    </source>
</reference>
<keyword evidence="1" id="KW-0472">Membrane</keyword>
<keyword evidence="1" id="KW-1133">Transmembrane helix</keyword>
<dbReference type="Proteomes" id="UP000265520">
    <property type="component" value="Unassembled WGS sequence"/>
</dbReference>
<feature type="non-terminal residue" evidence="2">
    <location>
        <position position="1"/>
    </location>
</feature>
<evidence type="ECO:0000256" key="1">
    <source>
        <dbReference type="SAM" id="Phobius"/>
    </source>
</evidence>
<evidence type="ECO:0000313" key="3">
    <source>
        <dbReference type="Proteomes" id="UP000265520"/>
    </source>
</evidence>
<proteinExistence type="predicted"/>
<organism evidence="2 3">
    <name type="scientific">Trifolium medium</name>
    <dbReference type="NCBI Taxonomy" id="97028"/>
    <lineage>
        <taxon>Eukaryota</taxon>
        <taxon>Viridiplantae</taxon>
        <taxon>Streptophyta</taxon>
        <taxon>Embryophyta</taxon>
        <taxon>Tracheophyta</taxon>
        <taxon>Spermatophyta</taxon>
        <taxon>Magnoliopsida</taxon>
        <taxon>eudicotyledons</taxon>
        <taxon>Gunneridae</taxon>
        <taxon>Pentapetalae</taxon>
        <taxon>rosids</taxon>
        <taxon>fabids</taxon>
        <taxon>Fabales</taxon>
        <taxon>Fabaceae</taxon>
        <taxon>Papilionoideae</taxon>
        <taxon>50 kb inversion clade</taxon>
        <taxon>NPAAA clade</taxon>
        <taxon>Hologalegina</taxon>
        <taxon>IRL clade</taxon>
        <taxon>Trifolieae</taxon>
        <taxon>Trifolium</taxon>
    </lineage>
</organism>
<evidence type="ECO:0000313" key="2">
    <source>
        <dbReference type="EMBL" id="MCI40881.1"/>
    </source>
</evidence>
<name>A0A392RW67_9FABA</name>
<keyword evidence="3" id="KW-1185">Reference proteome</keyword>
<protein>
    <submittedName>
        <fullName evidence="2">Uncharacterized protein</fullName>
    </submittedName>
</protein>
<dbReference type="AlphaFoldDB" id="A0A392RW67"/>
<keyword evidence="1" id="KW-0812">Transmembrane</keyword>
<sequence length="77" mass="8463">PSGDAPDGKVVVRQSSPPIFQIWVFVSVASILWLMLLSEAFFNGGFRCIFVSVSVHSSSLDVRVHTAVWQVDQSVVE</sequence>
<comment type="caution">
    <text evidence="2">The sequence shown here is derived from an EMBL/GenBank/DDBJ whole genome shotgun (WGS) entry which is preliminary data.</text>
</comment>
<feature type="transmembrane region" description="Helical" evidence="1">
    <location>
        <begin position="20"/>
        <end position="37"/>
    </location>
</feature>
<accession>A0A392RW67</accession>
<dbReference type="EMBL" id="LXQA010285017">
    <property type="protein sequence ID" value="MCI40881.1"/>
    <property type="molecule type" value="Genomic_DNA"/>
</dbReference>